<dbReference type="InterPro" id="IPR020449">
    <property type="entry name" value="Tscrpt_reg_AraC-type_HTH"/>
</dbReference>
<dbReference type="AlphaFoldDB" id="A0A4R5DC51"/>
<dbReference type="InterPro" id="IPR003313">
    <property type="entry name" value="AraC-bd"/>
</dbReference>
<dbReference type="InterPro" id="IPR037923">
    <property type="entry name" value="HTH-like"/>
</dbReference>
<proteinExistence type="predicted"/>
<dbReference type="Gene3D" id="1.10.10.60">
    <property type="entry name" value="Homeodomain-like"/>
    <property type="match status" value="1"/>
</dbReference>
<dbReference type="Pfam" id="PF02311">
    <property type="entry name" value="AraC_binding"/>
    <property type="match status" value="1"/>
</dbReference>
<reference evidence="5 6" key="1">
    <citation type="submission" date="2019-03" db="EMBL/GenBank/DDBJ databases">
        <title>Dyadobacter AR-3-6 sp. nov., isolated from arctic soil.</title>
        <authorList>
            <person name="Chaudhary D.K."/>
        </authorList>
    </citation>
    <scope>NUCLEOTIDE SEQUENCE [LARGE SCALE GENOMIC DNA]</scope>
    <source>
        <strain evidence="5 6">AR-3-6</strain>
    </source>
</reference>
<dbReference type="InterPro" id="IPR014710">
    <property type="entry name" value="RmlC-like_jellyroll"/>
</dbReference>
<dbReference type="GO" id="GO:0003700">
    <property type="term" value="F:DNA-binding transcription factor activity"/>
    <property type="evidence" value="ECO:0007669"/>
    <property type="project" value="InterPro"/>
</dbReference>
<dbReference type="SUPFAM" id="SSF51215">
    <property type="entry name" value="Regulatory protein AraC"/>
    <property type="match status" value="1"/>
</dbReference>
<evidence type="ECO:0000313" key="6">
    <source>
        <dbReference type="Proteomes" id="UP000294850"/>
    </source>
</evidence>
<dbReference type="InterPro" id="IPR018060">
    <property type="entry name" value="HTH_AraC"/>
</dbReference>
<evidence type="ECO:0000256" key="3">
    <source>
        <dbReference type="ARBA" id="ARBA00023163"/>
    </source>
</evidence>
<evidence type="ECO:0000256" key="2">
    <source>
        <dbReference type="ARBA" id="ARBA00023125"/>
    </source>
</evidence>
<sequence>MDIHKIKLPIFCLSMYPSSGENEPFYMIRLEELSKRVKGVDHPHSHSFYMLMIVIKGSGKHFIDLHTYDIHKNQMYLLSPAQVHTWELSEDIEGFVLFFESNFLMTQYPDRLYSYPFFHSQGQSSLIDVSGHPELFLSLFQQAYDEYINYQPQRNQVVLSYFNILLEKANRLYLIQFPDHSGKQEHTLVQRYEQEINRHYLHHKEVMFYADLLGITPNHLNFLCKNVLNKTASQLIYERIGIEAQRLLGHTGATIKEVATALNFEDSSYFNRFFKKQFGISPSEFKQVLW</sequence>
<evidence type="ECO:0000313" key="5">
    <source>
        <dbReference type="EMBL" id="TDE09174.1"/>
    </source>
</evidence>
<keyword evidence="3" id="KW-0804">Transcription</keyword>
<dbReference type="GO" id="GO:0043565">
    <property type="term" value="F:sequence-specific DNA binding"/>
    <property type="evidence" value="ECO:0007669"/>
    <property type="project" value="InterPro"/>
</dbReference>
<dbReference type="OrthoDB" id="9793451at2"/>
<keyword evidence="6" id="KW-1185">Reference proteome</keyword>
<dbReference type="PRINTS" id="PR00032">
    <property type="entry name" value="HTHARAC"/>
</dbReference>
<evidence type="ECO:0000256" key="1">
    <source>
        <dbReference type="ARBA" id="ARBA00023015"/>
    </source>
</evidence>
<dbReference type="PANTHER" id="PTHR43280:SF32">
    <property type="entry name" value="TRANSCRIPTIONAL REGULATORY PROTEIN"/>
    <property type="match status" value="1"/>
</dbReference>
<dbReference type="EMBL" id="SMFL01000021">
    <property type="protein sequence ID" value="TDE09174.1"/>
    <property type="molecule type" value="Genomic_DNA"/>
</dbReference>
<dbReference type="PROSITE" id="PS01124">
    <property type="entry name" value="HTH_ARAC_FAMILY_2"/>
    <property type="match status" value="1"/>
</dbReference>
<dbReference type="InterPro" id="IPR009057">
    <property type="entry name" value="Homeodomain-like_sf"/>
</dbReference>
<name>A0A4R5DC51_9BACT</name>
<dbReference type="SUPFAM" id="SSF46689">
    <property type="entry name" value="Homeodomain-like"/>
    <property type="match status" value="1"/>
</dbReference>
<dbReference type="SMART" id="SM00342">
    <property type="entry name" value="HTH_ARAC"/>
    <property type="match status" value="1"/>
</dbReference>
<dbReference type="RefSeq" id="WP_131962229.1">
    <property type="nucleotide sequence ID" value="NZ_SMFL01000021.1"/>
</dbReference>
<comment type="caution">
    <text evidence="5">The sequence shown here is derived from an EMBL/GenBank/DDBJ whole genome shotgun (WGS) entry which is preliminary data.</text>
</comment>
<gene>
    <name evidence="5" type="ORF">E0F88_30980</name>
</gene>
<keyword evidence="1" id="KW-0805">Transcription regulation</keyword>
<dbReference type="PANTHER" id="PTHR43280">
    <property type="entry name" value="ARAC-FAMILY TRANSCRIPTIONAL REGULATOR"/>
    <property type="match status" value="1"/>
</dbReference>
<protein>
    <submittedName>
        <fullName evidence="5">Helix-turn-helix domain-containing protein</fullName>
    </submittedName>
</protein>
<feature type="domain" description="HTH araC/xylS-type" evidence="4">
    <location>
        <begin position="190"/>
        <end position="288"/>
    </location>
</feature>
<evidence type="ECO:0000259" key="4">
    <source>
        <dbReference type="PROSITE" id="PS01124"/>
    </source>
</evidence>
<dbReference type="Gene3D" id="2.60.120.10">
    <property type="entry name" value="Jelly Rolls"/>
    <property type="match status" value="1"/>
</dbReference>
<dbReference type="Proteomes" id="UP000294850">
    <property type="component" value="Unassembled WGS sequence"/>
</dbReference>
<keyword evidence="2" id="KW-0238">DNA-binding</keyword>
<dbReference type="Pfam" id="PF12833">
    <property type="entry name" value="HTH_18"/>
    <property type="match status" value="1"/>
</dbReference>
<accession>A0A4R5DC51</accession>
<organism evidence="5 6">
    <name type="scientific">Dyadobacter psychrotolerans</name>
    <dbReference type="NCBI Taxonomy" id="2541721"/>
    <lineage>
        <taxon>Bacteria</taxon>
        <taxon>Pseudomonadati</taxon>
        <taxon>Bacteroidota</taxon>
        <taxon>Cytophagia</taxon>
        <taxon>Cytophagales</taxon>
        <taxon>Spirosomataceae</taxon>
        <taxon>Dyadobacter</taxon>
    </lineage>
</organism>